<evidence type="ECO:0000256" key="3">
    <source>
        <dbReference type="SAM" id="MobiDB-lite"/>
    </source>
</evidence>
<dbReference type="SUPFAM" id="SSF144284">
    <property type="entry name" value="Sec2 N-terminal region"/>
    <property type="match status" value="1"/>
</dbReference>
<dbReference type="GO" id="GO:0005085">
    <property type="term" value="F:guanyl-nucleotide exchange factor activity"/>
    <property type="evidence" value="ECO:0007669"/>
    <property type="project" value="InterPro"/>
</dbReference>
<reference evidence="5" key="1">
    <citation type="submission" date="2021-01" db="EMBL/GenBank/DDBJ databases">
        <title>Metabolic potential, ecology and presence of endohyphal bacteria is reflected in genomic diversity of Mucoromycotina.</title>
        <authorList>
            <person name="Muszewska A."/>
            <person name="Okrasinska A."/>
            <person name="Steczkiewicz K."/>
            <person name="Drgas O."/>
            <person name="Orlowska M."/>
            <person name="Perlinska-Lenart U."/>
            <person name="Aleksandrzak-Piekarczyk T."/>
            <person name="Szatraj K."/>
            <person name="Zielenkiewicz U."/>
            <person name="Pilsyk S."/>
            <person name="Malc E."/>
            <person name="Mieczkowski P."/>
            <person name="Kruszewska J.S."/>
            <person name="Biernat P."/>
            <person name="Pawlowska J."/>
        </authorList>
    </citation>
    <scope>NUCLEOTIDE SEQUENCE</scope>
    <source>
        <strain evidence="5">WA0000018081</strain>
    </source>
</reference>
<dbReference type="EMBL" id="JAEPRE010000135">
    <property type="protein sequence ID" value="KAG2231782.1"/>
    <property type="molecule type" value="Genomic_DNA"/>
</dbReference>
<dbReference type="PANTHER" id="PTHR14430:SF0">
    <property type="entry name" value="SEC2P DOMAIN-CONTAINING PROTEIN"/>
    <property type="match status" value="1"/>
</dbReference>
<dbReference type="GO" id="GO:0051286">
    <property type="term" value="C:cell tip"/>
    <property type="evidence" value="ECO:0007669"/>
    <property type="project" value="TreeGrafter"/>
</dbReference>
<evidence type="ECO:0000313" key="5">
    <source>
        <dbReference type="EMBL" id="KAG2231782.1"/>
    </source>
</evidence>
<gene>
    <name evidence="5" type="ORF">INT48_005437</name>
</gene>
<dbReference type="InterPro" id="IPR040351">
    <property type="entry name" value="RAB3IL/RAB3IP/Sec2"/>
</dbReference>
<dbReference type="PANTHER" id="PTHR14430">
    <property type="entry name" value="RABIN3-RELATED"/>
    <property type="match status" value="1"/>
</dbReference>
<protein>
    <recommendedName>
        <fullName evidence="4">GDP/GTP exchange factor Sec2 N-terminal domain-containing protein</fullName>
    </recommendedName>
</protein>
<comment type="caution">
    <text evidence="5">The sequence shown here is derived from an EMBL/GenBank/DDBJ whole genome shotgun (WGS) entry which is preliminary data.</text>
</comment>
<accession>A0A8H7SM79</accession>
<dbReference type="Gene3D" id="6.10.140.910">
    <property type="match status" value="1"/>
</dbReference>
<dbReference type="GO" id="GO:0006887">
    <property type="term" value="P:exocytosis"/>
    <property type="evidence" value="ECO:0007669"/>
    <property type="project" value="TreeGrafter"/>
</dbReference>
<proteinExistence type="predicted"/>
<dbReference type="GO" id="GO:0070319">
    <property type="term" value="C:Golgi to plasma membrane transport vesicle"/>
    <property type="evidence" value="ECO:0007669"/>
    <property type="project" value="TreeGrafter"/>
</dbReference>
<feature type="region of interest" description="Disordered" evidence="3">
    <location>
        <begin position="656"/>
        <end position="697"/>
    </location>
</feature>
<dbReference type="CDD" id="cd21044">
    <property type="entry name" value="Rab11BD_RAB3IP_like"/>
    <property type="match status" value="1"/>
</dbReference>
<organism evidence="5 6">
    <name type="scientific">Thamnidium elegans</name>
    <dbReference type="NCBI Taxonomy" id="101142"/>
    <lineage>
        <taxon>Eukaryota</taxon>
        <taxon>Fungi</taxon>
        <taxon>Fungi incertae sedis</taxon>
        <taxon>Mucoromycota</taxon>
        <taxon>Mucoromycotina</taxon>
        <taxon>Mucoromycetes</taxon>
        <taxon>Mucorales</taxon>
        <taxon>Mucorineae</taxon>
        <taxon>Mucoraceae</taxon>
        <taxon>Thamnidium</taxon>
    </lineage>
</organism>
<feature type="non-terminal residue" evidence="5">
    <location>
        <position position="1"/>
    </location>
</feature>
<feature type="coiled-coil region" evidence="2">
    <location>
        <begin position="42"/>
        <end position="69"/>
    </location>
</feature>
<evidence type="ECO:0000256" key="1">
    <source>
        <dbReference type="ARBA" id="ARBA00023054"/>
    </source>
</evidence>
<dbReference type="AlphaFoldDB" id="A0A8H7SM79"/>
<dbReference type="Pfam" id="PF06428">
    <property type="entry name" value="Sec2p"/>
    <property type="match status" value="1"/>
</dbReference>
<name>A0A8H7SM79_9FUNG</name>
<feature type="region of interest" description="Disordered" evidence="3">
    <location>
        <begin position="510"/>
        <end position="536"/>
    </location>
</feature>
<evidence type="ECO:0000259" key="4">
    <source>
        <dbReference type="Pfam" id="PF06428"/>
    </source>
</evidence>
<dbReference type="InterPro" id="IPR009449">
    <property type="entry name" value="Sec2_N"/>
</dbReference>
<feature type="compositionally biased region" description="Low complexity" evidence="3">
    <location>
        <begin position="656"/>
        <end position="675"/>
    </location>
</feature>
<keyword evidence="6" id="KW-1185">Reference proteome</keyword>
<dbReference type="Pfam" id="PF25555">
    <property type="entry name" value="RAB3A-like_C"/>
    <property type="match status" value="1"/>
</dbReference>
<dbReference type="Proteomes" id="UP000613177">
    <property type="component" value="Unassembled WGS sequence"/>
</dbReference>
<sequence>IMSDCLTEEHPQEEHPQEEEYYDETSSLFEQEFSEQDVLPFLLQAQDIISKLESRVVELETDLSTIHRKYEHDRNDWLVGLSQKDQYINYLSSKLQKNEFNTKETIVLLSDLSSNVTMDEQVKSTITLCLNYLRQTEPEPTTVPFVDQDEDLEEGELERRQQAVTEWRRTDIPDHFSTDPVDKACDNNNVVNLMDGLSSLSSSPSLSSTCSHLLKSAVVEDETTIPTTYVVNNDDDNNNFCTNCKQLLTQLDQQIEQKAYLKRDISSLASALSDEEDIRSTVEQDKEALEQDVGDITSSLFLALNQILMDEVTDRDGLVQIHRETMGKLSHVLDAWDTRDLRLKQVKELLVQLDSVVHQSANASCTIARRYSSHPQPSSIPTVSRLARTSFINHPLRFSIDQQQVQQQNNHRIDRNTIRIDGFILSDFQLHIKAVTENPSVIIPLTPFVKKVLVEDVEPCLFFQQSQGWWKSPWFKKKLLDAISKNKCEIQGWHDGSSIFSNYTATTTTTTTTNSSSSVSTSPATSHISSSSQQSMTVPMPPKTKCACCNILRVCEFKMRLPPPTTTTATSKKRNSMQPQPWLPIDRFCRDRLVAVCGYYSFMSHLKLLLASSPLLSTFKQVMHHRRKMSLAKVGSIGLFIEDSDEDDYNDIINRRLSSSSNNSSSSKRQQYQQQRRQRRNRESIVLDHSGSGSDTASIVSVSDIQGIESNNGQIVIVH</sequence>
<keyword evidence="1 2" id="KW-0175">Coiled coil</keyword>
<evidence type="ECO:0000313" key="6">
    <source>
        <dbReference type="Proteomes" id="UP000613177"/>
    </source>
</evidence>
<evidence type="ECO:0000256" key="2">
    <source>
        <dbReference type="SAM" id="Coils"/>
    </source>
</evidence>
<feature type="region of interest" description="Disordered" evidence="3">
    <location>
        <begin position="1"/>
        <end position="24"/>
    </location>
</feature>
<feature type="domain" description="GDP/GTP exchange factor Sec2 N-terminal" evidence="4">
    <location>
        <begin position="245"/>
        <end position="353"/>
    </location>
</feature>